<organism evidence="2 3">
    <name type="scientific">Pseudoalteromonas espejiana</name>
    <dbReference type="NCBI Taxonomy" id="28107"/>
    <lineage>
        <taxon>Bacteria</taxon>
        <taxon>Pseudomonadati</taxon>
        <taxon>Pseudomonadota</taxon>
        <taxon>Gammaproteobacteria</taxon>
        <taxon>Alteromonadales</taxon>
        <taxon>Pseudoalteromonadaceae</taxon>
        <taxon>Pseudoalteromonas</taxon>
    </lineage>
</organism>
<feature type="signal peptide" evidence="1">
    <location>
        <begin position="1"/>
        <end position="18"/>
    </location>
</feature>
<evidence type="ECO:0000313" key="2">
    <source>
        <dbReference type="EMBL" id="GEK55008.1"/>
    </source>
</evidence>
<dbReference type="Pfam" id="PF20420">
    <property type="entry name" value="DUF6702"/>
    <property type="match status" value="1"/>
</dbReference>
<reference evidence="2 3" key="1">
    <citation type="submission" date="2019-07" db="EMBL/GenBank/DDBJ databases">
        <title>Whole genome shotgun sequence of Pseudoalteromonas espejiana NBRC 102222.</title>
        <authorList>
            <person name="Hosoyama A."/>
            <person name="Uohara A."/>
            <person name="Ohji S."/>
            <person name="Ichikawa N."/>
        </authorList>
    </citation>
    <scope>NUCLEOTIDE SEQUENCE [LARGE SCALE GENOMIC DNA]</scope>
    <source>
        <strain evidence="2 3">NBRC 102222</strain>
    </source>
</reference>
<dbReference type="AlphaFoldDB" id="A0A510XVH6"/>
<sequence>MRFLLIIVCLLVAAPSMAHQLKSSVTTVLFNKRTSNIELMHRFYLHDTEHAVAHLFNGKADIISNKADQQRFVDYVESHVALQTLNGKPLTLSSVGAQIDGKFFWVYQEAPIPKGIEGIKMSNGALRDLWPSQVNMVNVEGKGKVKTLHFTQNDTWLEAKFEQ</sequence>
<protein>
    <recommendedName>
        <fullName evidence="4">Orphan protein</fullName>
    </recommendedName>
</protein>
<comment type="caution">
    <text evidence="2">The sequence shown here is derived from an EMBL/GenBank/DDBJ whole genome shotgun (WGS) entry which is preliminary data.</text>
</comment>
<gene>
    <name evidence="2" type="ORF">PES01_18530</name>
</gene>
<dbReference type="EMBL" id="BJUM01000015">
    <property type="protein sequence ID" value="GEK55008.1"/>
    <property type="molecule type" value="Genomic_DNA"/>
</dbReference>
<keyword evidence="1" id="KW-0732">Signal</keyword>
<keyword evidence="3" id="KW-1185">Reference proteome</keyword>
<evidence type="ECO:0008006" key="4">
    <source>
        <dbReference type="Google" id="ProtNLM"/>
    </source>
</evidence>
<accession>A0A510XVH6</accession>
<dbReference type="Proteomes" id="UP000321419">
    <property type="component" value="Unassembled WGS sequence"/>
</dbReference>
<dbReference type="OrthoDB" id="5741133at2"/>
<proteinExistence type="predicted"/>
<feature type="chain" id="PRO_5021764429" description="Orphan protein" evidence="1">
    <location>
        <begin position="19"/>
        <end position="163"/>
    </location>
</feature>
<evidence type="ECO:0000256" key="1">
    <source>
        <dbReference type="SAM" id="SignalP"/>
    </source>
</evidence>
<evidence type="ECO:0000313" key="3">
    <source>
        <dbReference type="Proteomes" id="UP000321419"/>
    </source>
</evidence>
<dbReference type="RefSeq" id="WP_089349325.1">
    <property type="nucleotide sequence ID" value="NZ_BJUM01000015.1"/>
</dbReference>
<name>A0A510XVH6_9GAMM</name>
<dbReference type="InterPro" id="IPR046525">
    <property type="entry name" value="DUF6702"/>
</dbReference>